<gene>
    <name evidence="2" type="ORF">Pfra01_002525900</name>
</gene>
<keyword evidence="3" id="KW-1185">Reference proteome</keyword>
<dbReference type="InterPro" id="IPR000477">
    <property type="entry name" value="RT_dom"/>
</dbReference>
<dbReference type="SUPFAM" id="SSF56672">
    <property type="entry name" value="DNA/RNA polymerases"/>
    <property type="match status" value="1"/>
</dbReference>
<dbReference type="CDD" id="cd01647">
    <property type="entry name" value="RT_LTR"/>
    <property type="match status" value="1"/>
</dbReference>
<comment type="caution">
    <text evidence="2">The sequence shown here is derived from an EMBL/GenBank/DDBJ whole genome shotgun (WGS) entry which is preliminary data.</text>
</comment>
<dbReference type="Proteomes" id="UP001165121">
    <property type="component" value="Unassembled WGS sequence"/>
</dbReference>
<dbReference type="InterPro" id="IPR043128">
    <property type="entry name" value="Rev_trsase/Diguanyl_cyclase"/>
</dbReference>
<feature type="domain" description="Reverse transcriptase" evidence="1">
    <location>
        <begin position="38"/>
        <end position="142"/>
    </location>
</feature>
<reference evidence="2" key="1">
    <citation type="submission" date="2023-04" db="EMBL/GenBank/DDBJ databases">
        <title>Phytophthora fragariaefolia NBRC 109709.</title>
        <authorList>
            <person name="Ichikawa N."/>
            <person name="Sato H."/>
            <person name="Tonouchi N."/>
        </authorList>
    </citation>
    <scope>NUCLEOTIDE SEQUENCE</scope>
    <source>
        <strain evidence="2">NBRC 109709</strain>
    </source>
</reference>
<dbReference type="PANTHER" id="PTHR33064:SF37">
    <property type="entry name" value="RIBONUCLEASE H"/>
    <property type="match status" value="1"/>
</dbReference>
<dbReference type="PANTHER" id="PTHR33064">
    <property type="entry name" value="POL PROTEIN"/>
    <property type="match status" value="1"/>
</dbReference>
<dbReference type="InterPro" id="IPR043502">
    <property type="entry name" value="DNA/RNA_pol_sf"/>
</dbReference>
<name>A0A9W6YAV5_9STRA</name>
<dbReference type="EMBL" id="BSXT01004704">
    <property type="protein sequence ID" value="GMF58658.1"/>
    <property type="molecule type" value="Genomic_DNA"/>
</dbReference>
<dbReference type="Gene3D" id="3.30.70.270">
    <property type="match status" value="1"/>
</dbReference>
<dbReference type="Gene3D" id="3.10.10.10">
    <property type="entry name" value="HIV Type 1 Reverse Transcriptase, subunit A, domain 1"/>
    <property type="match status" value="1"/>
</dbReference>
<proteinExistence type="predicted"/>
<organism evidence="2 3">
    <name type="scientific">Phytophthora fragariaefolia</name>
    <dbReference type="NCBI Taxonomy" id="1490495"/>
    <lineage>
        <taxon>Eukaryota</taxon>
        <taxon>Sar</taxon>
        <taxon>Stramenopiles</taxon>
        <taxon>Oomycota</taxon>
        <taxon>Peronosporomycetes</taxon>
        <taxon>Peronosporales</taxon>
        <taxon>Peronosporaceae</taxon>
        <taxon>Phytophthora</taxon>
    </lineage>
</organism>
<dbReference type="OrthoDB" id="94509at2759"/>
<sequence>MTIDTRSVNARTEPMSWLMKCWTWCLRSLKVPESSSSLTGSRGYWQLPLHPDSQELYSFVTHQGIYIPTRVLMGATDAVAYCKGVVDEIFGDLIGDGILAWLDDIRGYAENESALLKLLDKVLSRCEAYGLKPHAKKCQFFATMASVASAISRACVA</sequence>
<dbReference type="InterPro" id="IPR051320">
    <property type="entry name" value="Viral_Replic_Matur_Polypro"/>
</dbReference>
<evidence type="ECO:0000313" key="3">
    <source>
        <dbReference type="Proteomes" id="UP001165121"/>
    </source>
</evidence>
<protein>
    <submittedName>
        <fullName evidence="2">Unnamed protein product</fullName>
    </submittedName>
</protein>
<accession>A0A9W6YAV5</accession>
<evidence type="ECO:0000313" key="2">
    <source>
        <dbReference type="EMBL" id="GMF58658.1"/>
    </source>
</evidence>
<dbReference type="AlphaFoldDB" id="A0A9W6YAV5"/>
<dbReference type="Pfam" id="PF00078">
    <property type="entry name" value="RVT_1"/>
    <property type="match status" value="1"/>
</dbReference>
<evidence type="ECO:0000259" key="1">
    <source>
        <dbReference type="Pfam" id="PF00078"/>
    </source>
</evidence>